<dbReference type="InterPro" id="IPR042241">
    <property type="entry name" value="GCP_C_sf"/>
</dbReference>
<feature type="domain" description="Gamma tubulin complex component C-terminal" evidence="7">
    <location>
        <begin position="521"/>
        <end position="847"/>
    </location>
</feature>
<keyword evidence="3" id="KW-0963">Cytoplasm</keyword>
<evidence type="ECO:0000256" key="4">
    <source>
        <dbReference type="ARBA" id="ARBA00022701"/>
    </source>
</evidence>
<dbReference type="GO" id="GO:0005874">
    <property type="term" value="C:microtubule"/>
    <property type="evidence" value="ECO:0007669"/>
    <property type="project" value="UniProtKB-KW"/>
</dbReference>
<dbReference type="GO" id="GO:0007020">
    <property type="term" value="P:microtubule nucleation"/>
    <property type="evidence" value="ECO:0007669"/>
    <property type="project" value="InterPro"/>
</dbReference>
<feature type="domain" description="Gamma tubulin complex component protein N-terminal" evidence="8">
    <location>
        <begin position="166"/>
        <end position="518"/>
    </location>
</feature>
<dbReference type="EMBL" id="KN832972">
    <property type="protein sequence ID" value="KIM90774.1"/>
    <property type="molecule type" value="Genomic_DNA"/>
</dbReference>
<protein>
    <submittedName>
        <fullName evidence="9">Uncharacterized protein</fullName>
    </submittedName>
</protein>
<keyword evidence="10" id="KW-1185">Reference proteome</keyword>
<dbReference type="GO" id="GO:0000278">
    <property type="term" value="P:mitotic cell cycle"/>
    <property type="evidence" value="ECO:0007669"/>
    <property type="project" value="TreeGrafter"/>
</dbReference>
<dbReference type="InParanoid" id="A0A0C3GGJ2"/>
<evidence type="ECO:0000256" key="3">
    <source>
        <dbReference type="ARBA" id="ARBA00022490"/>
    </source>
</evidence>
<dbReference type="InterPro" id="IPR007259">
    <property type="entry name" value="GCP"/>
</dbReference>
<evidence type="ECO:0000313" key="9">
    <source>
        <dbReference type="EMBL" id="KIM90774.1"/>
    </source>
</evidence>
<evidence type="ECO:0000313" key="10">
    <source>
        <dbReference type="Proteomes" id="UP000054166"/>
    </source>
</evidence>
<dbReference type="GO" id="GO:0051225">
    <property type="term" value="P:spindle assembly"/>
    <property type="evidence" value="ECO:0007669"/>
    <property type="project" value="TreeGrafter"/>
</dbReference>
<proteinExistence type="inferred from homology"/>
<dbReference type="HOGENOM" id="CLU_003736_2_0_1"/>
<evidence type="ECO:0000256" key="6">
    <source>
        <dbReference type="SAM" id="MobiDB-lite"/>
    </source>
</evidence>
<sequence length="860" mass="96940">MPDLSASLDSLVSALVPQARTDNALNAELLAHCQDILNSHIGQNNDADIGHLADLVKRHLLQTSPTGVTALKFTNLLSRLLDQPVLSKKHASILFLHSLASAPRHPTVTPTFLPSLAPPPPRPASTVPSAADPPPAHQPYGKSKAEKLREYRQKSGQPHLPEYLLLRDTLYLLQGISGKYIRLSVSNDDPEQNKLVFVEDSKHIIAGPTKVLIHRLSEVGHLYTRVEAFVRDREAKPGVGMIEQSLCHHLQAQLTEYYRLVAVLESQMSGPPHSGGHKDGNGGEGNVRGGEETGLTLKRLDVWINEWRLRMRMMSVCVEGARDAQGGALVNLIHGYTDNGDPFVRKFTDQLLEEVSKPFFATLHKWLFSGELYDPYSEFFVSLDPELAHVQYVHPSSLAGGIGHLSADGGFAGLGADNDDISGDREGGLRLWEAKYQFQKEMLPMFVGEAFGRKIFSTGKSLNFIRYSCHDSDWVATREKMSNTGGSLKYSDISGLERSIDTAYQTASQRLFEVFIEKFKLLDHLRALKHYLMLGHGDFADQLMETLGPSLSRPANTLYRHNLTATLETAIRSSNAQNDPPDVLRRLDARMLEYSHGEIGWDVFTLEYKVDAPIDTVLDPESMIKYQKLFNHLWKLRRVEGALSAGWMKVAGGSRTFLRLPDLESDWHQIRIVMAEMVHFIRQMQAYCQLEVIECSWKILIDFLDKKEGDLDAMIGAHSSYLDRMVKKVLLLSPKAGREENLLVQVRDLFSTILQFRDAMDNFYNYCLSESARRDQGRDVDRGVFTGLDQNTDNQQLRDALPRIRRMIKEYGSSFSERAQVIVHGLQSHTDLDCRFLGIRLSFSDFYKSKKEQQAQQQRS</sequence>
<keyword evidence="4" id="KW-0493">Microtubule</keyword>
<keyword evidence="5" id="KW-0206">Cytoskeleton</keyword>
<dbReference type="FunCoup" id="A0A0C3GGJ2">
    <property type="interactions" value="631"/>
</dbReference>
<gene>
    <name evidence="9" type="ORF">PILCRDRAFT_811253</name>
</gene>
<comment type="similarity">
    <text evidence="2">Belongs to the TUBGCP family.</text>
</comment>
<evidence type="ECO:0000256" key="1">
    <source>
        <dbReference type="ARBA" id="ARBA00004245"/>
    </source>
</evidence>
<dbReference type="OrthoDB" id="5860513at2759"/>
<dbReference type="AlphaFoldDB" id="A0A0C3GGJ2"/>
<dbReference type="GO" id="GO:0043015">
    <property type="term" value="F:gamma-tubulin binding"/>
    <property type="evidence" value="ECO:0007669"/>
    <property type="project" value="InterPro"/>
</dbReference>
<dbReference type="Pfam" id="PF04130">
    <property type="entry name" value="GCP_C_terminal"/>
    <property type="match status" value="1"/>
</dbReference>
<evidence type="ECO:0000259" key="8">
    <source>
        <dbReference type="Pfam" id="PF17681"/>
    </source>
</evidence>
<comment type="subcellular location">
    <subcellularLocation>
        <location evidence="1">Cytoplasm</location>
        <location evidence="1">Cytoskeleton</location>
    </subcellularLocation>
</comment>
<dbReference type="Pfam" id="PF17681">
    <property type="entry name" value="GCP_N_terminal"/>
    <property type="match status" value="1"/>
</dbReference>
<reference evidence="10" key="2">
    <citation type="submission" date="2015-01" db="EMBL/GenBank/DDBJ databases">
        <title>Evolutionary Origins and Diversification of the Mycorrhizal Mutualists.</title>
        <authorList>
            <consortium name="DOE Joint Genome Institute"/>
            <consortium name="Mycorrhizal Genomics Consortium"/>
            <person name="Kohler A."/>
            <person name="Kuo A."/>
            <person name="Nagy L.G."/>
            <person name="Floudas D."/>
            <person name="Copeland A."/>
            <person name="Barry K.W."/>
            <person name="Cichocki N."/>
            <person name="Veneault-Fourrey C."/>
            <person name="LaButti K."/>
            <person name="Lindquist E.A."/>
            <person name="Lipzen A."/>
            <person name="Lundell T."/>
            <person name="Morin E."/>
            <person name="Murat C."/>
            <person name="Riley R."/>
            <person name="Ohm R."/>
            <person name="Sun H."/>
            <person name="Tunlid A."/>
            <person name="Henrissat B."/>
            <person name="Grigoriev I.V."/>
            <person name="Hibbett D.S."/>
            <person name="Martin F."/>
        </authorList>
    </citation>
    <scope>NUCLEOTIDE SEQUENCE [LARGE SCALE GENOMIC DNA]</scope>
    <source>
        <strain evidence="10">F 1598</strain>
    </source>
</reference>
<dbReference type="STRING" id="765440.A0A0C3GGJ2"/>
<dbReference type="GO" id="GO:0051321">
    <property type="term" value="P:meiotic cell cycle"/>
    <property type="evidence" value="ECO:0007669"/>
    <property type="project" value="TreeGrafter"/>
</dbReference>
<feature type="region of interest" description="Disordered" evidence="6">
    <location>
        <begin position="114"/>
        <end position="144"/>
    </location>
</feature>
<dbReference type="InterPro" id="IPR040457">
    <property type="entry name" value="GCP_C"/>
</dbReference>
<dbReference type="GO" id="GO:0000922">
    <property type="term" value="C:spindle pole"/>
    <property type="evidence" value="ECO:0007669"/>
    <property type="project" value="InterPro"/>
</dbReference>
<name>A0A0C3GGJ2_PILCF</name>
<dbReference type="InterPro" id="IPR041470">
    <property type="entry name" value="GCP_N"/>
</dbReference>
<accession>A0A0C3GGJ2</accession>
<evidence type="ECO:0000256" key="5">
    <source>
        <dbReference type="ARBA" id="ARBA00023212"/>
    </source>
</evidence>
<dbReference type="Proteomes" id="UP000054166">
    <property type="component" value="Unassembled WGS sequence"/>
</dbReference>
<evidence type="ECO:0000259" key="7">
    <source>
        <dbReference type="Pfam" id="PF04130"/>
    </source>
</evidence>
<dbReference type="GO" id="GO:0000930">
    <property type="term" value="C:gamma-tubulin complex"/>
    <property type="evidence" value="ECO:0007669"/>
    <property type="project" value="UniProtKB-ARBA"/>
</dbReference>
<dbReference type="Gene3D" id="1.20.120.1900">
    <property type="entry name" value="Gamma-tubulin complex, C-terminal domain"/>
    <property type="match status" value="1"/>
</dbReference>
<evidence type="ECO:0000256" key="2">
    <source>
        <dbReference type="ARBA" id="ARBA00010337"/>
    </source>
</evidence>
<dbReference type="GO" id="GO:0051011">
    <property type="term" value="F:microtubule minus-end binding"/>
    <property type="evidence" value="ECO:0007669"/>
    <property type="project" value="TreeGrafter"/>
</dbReference>
<dbReference type="PANTHER" id="PTHR19302:SF14">
    <property type="entry name" value="GAMMA-TUBULIN COMPLEX COMPONENT 3"/>
    <property type="match status" value="1"/>
</dbReference>
<organism evidence="9 10">
    <name type="scientific">Piloderma croceum (strain F 1598)</name>
    <dbReference type="NCBI Taxonomy" id="765440"/>
    <lineage>
        <taxon>Eukaryota</taxon>
        <taxon>Fungi</taxon>
        <taxon>Dikarya</taxon>
        <taxon>Basidiomycota</taxon>
        <taxon>Agaricomycotina</taxon>
        <taxon>Agaricomycetes</taxon>
        <taxon>Agaricomycetidae</taxon>
        <taxon>Atheliales</taxon>
        <taxon>Atheliaceae</taxon>
        <taxon>Piloderma</taxon>
    </lineage>
</organism>
<feature type="region of interest" description="Disordered" evidence="6">
    <location>
        <begin position="269"/>
        <end position="291"/>
    </location>
</feature>
<dbReference type="GO" id="GO:0031122">
    <property type="term" value="P:cytoplasmic microtubule organization"/>
    <property type="evidence" value="ECO:0007669"/>
    <property type="project" value="TreeGrafter"/>
</dbReference>
<dbReference type="GO" id="GO:0044732">
    <property type="term" value="C:mitotic spindle pole body"/>
    <property type="evidence" value="ECO:0007669"/>
    <property type="project" value="TreeGrafter"/>
</dbReference>
<reference evidence="9 10" key="1">
    <citation type="submission" date="2014-04" db="EMBL/GenBank/DDBJ databases">
        <authorList>
            <consortium name="DOE Joint Genome Institute"/>
            <person name="Kuo A."/>
            <person name="Tarkka M."/>
            <person name="Buscot F."/>
            <person name="Kohler A."/>
            <person name="Nagy L.G."/>
            <person name="Floudas D."/>
            <person name="Copeland A."/>
            <person name="Barry K.W."/>
            <person name="Cichocki N."/>
            <person name="Veneault-Fourrey C."/>
            <person name="LaButti K."/>
            <person name="Lindquist E.A."/>
            <person name="Lipzen A."/>
            <person name="Lundell T."/>
            <person name="Morin E."/>
            <person name="Murat C."/>
            <person name="Sun H."/>
            <person name="Tunlid A."/>
            <person name="Henrissat B."/>
            <person name="Grigoriev I.V."/>
            <person name="Hibbett D.S."/>
            <person name="Martin F."/>
            <person name="Nordberg H.P."/>
            <person name="Cantor M.N."/>
            <person name="Hua S.X."/>
        </authorList>
    </citation>
    <scope>NUCLEOTIDE SEQUENCE [LARGE SCALE GENOMIC DNA]</scope>
    <source>
        <strain evidence="9 10">F 1598</strain>
    </source>
</reference>
<dbReference type="PANTHER" id="PTHR19302">
    <property type="entry name" value="GAMMA TUBULIN COMPLEX PROTEIN"/>
    <property type="match status" value="1"/>
</dbReference>